<feature type="region of interest" description="Disordered" evidence="1">
    <location>
        <begin position="1"/>
        <end position="40"/>
    </location>
</feature>
<feature type="compositionally biased region" description="Basic and acidic residues" evidence="1">
    <location>
        <begin position="96"/>
        <end position="126"/>
    </location>
</feature>
<organism evidence="2 3">
    <name type="scientific">Protopolystoma xenopodis</name>
    <dbReference type="NCBI Taxonomy" id="117903"/>
    <lineage>
        <taxon>Eukaryota</taxon>
        <taxon>Metazoa</taxon>
        <taxon>Spiralia</taxon>
        <taxon>Lophotrochozoa</taxon>
        <taxon>Platyhelminthes</taxon>
        <taxon>Monogenea</taxon>
        <taxon>Polyopisthocotylea</taxon>
        <taxon>Polystomatidea</taxon>
        <taxon>Polystomatidae</taxon>
        <taxon>Protopolystoma</taxon>
    </lineage>
</organism>
<protein>
    <submittedName>
        <fullName evidence="2">Uncharacterized protein</fullName>
    </submittedName>
</protein>
<evidence type="ECO:0000256" key="1">
    <source>
        <dbReference type="SAM" id="MobiDB-lite"/>
    </source>
</evidence>
<proteinExistence type="predicted"/>
<comment type="caution">
    <text evidence="2">The sequence shown here is derived from an EMBL/GenBank/DDBJ whole genome shotgun (WGS) entry which is preliminary data.</text>
</comment>
<gene>
    <name evidence="2" type="ORF">PXEA_LOCUS23807</name>
</gene>
<dbReference type="AlphaFoldDB" id="A0A3S5ARR0"/>
<keyword evidence="3" id="KW-1185">Reference proteome</keyword>
<name>A0A3S5ARR0_9PLAT</name>
<dbReference type="Proteomes" id="UP000784294">
    <property type="component" value="Unassembled WGS sequence"/>
</dbReference>
<sequence>KSASRHPVGVSNTVVYSHRVCGKPTPTGRRQEGGNLEEGSHLHILKSVSYRRSAASDSYCLQKSLPTNGSLEGITCGQHEMTSRQTEQRAAAASRRIKEAKPAQKDINHSVWGSEREYGRQQSIDK</sequence>
<feature type="region of interest" description="Disordered" evidence="1">
    <location>
        <begin position="78"/>
        <end position="126"/>
    </location>
</feature>
<feature type="non-terminal residue" evidence="2">
    <location>
        <position position="1"/>
    </location>
</feature>
<evidence type="ECO:0000313" key="2">
    <source>
        <dbReference type="EMBL" id="VEL30367.1"/>
    </source>
</evidence>
<reference evidence="2" key="1">
    <citation type="submission" date="2018-11" db="EMBL/GenBank/DDBJ databases">
        <authorList>
            <consortium name="Pathogen Informatics"/>
        </authorList>
    </citation>
    <scope>NUCLEOTIDE SEQUENCE</scope>
</reference>
<dbReference type="EMBL" id="CAAALY010111687">
    <property type="protein sequence ID" value="VEL30367.1"/>
    <property type="molecule type" value="Genomic_DNA"/>
</dbReference>
<accession>A0A3S5ARR0</accession>
<evidence type="ECO:0000313" key="3">
    <source>
        <dbReference type="Proteomes" id="UP000784294"/>
    </source>
</evidence>